<keyword evidence="2" id="KW-1185">Reference proteome</keyword>
<name>A0ABM7DSD1_9GAMM</name>
<dbReference type="EMBL" id="CP020373">
    <property type="protein sequence ID" value="AZQ12614.1"/>
    <property type="molecule type" value="Genomic_DNA"/>
</dbReference>
<protein>
    <recommendedName>
        <fullName evidence="3">Lipoprotein</fullName>
    </recommendedName>
</protein>
<evidence type="ECO:0000313" key="1">
    <source>
        <dbReference type="EMBL" id="AZQ12614.1"/>
    </source>
</evidence>
<gene>
    <name evidence="1" type="ORF">STH12_03555</name>
</gene>
<evidence type="ECO:0008006" key="3">
    <source>
        <dbReference type="Google" id="ProtNLM"/>
    </source>
</evidence>
<evidence type="ECO:0000313" key="2">
    <source>
        <dbReference type="Proteomes" id="UP000278437"/>
    </source>
</evidence>
<dbReference type="PROSITE" id="PS51257">
    <property type="entry name" value="PROKAR_LIPOPROTEIN"/>
    <property type="match status" value="1"/>
</dbReference>
<reference evidence="2" key="1">
    <citation type="submission" date="2017-03" db="EMBL/GenBank/DDBJ databases">
        <title>Full genome sequence of a non-lethal Shewanella isolate that potentiates virulence of Vibio parahaemolyticus causing acute hepatopancreatic necrosis disease (AHPND) in shrimp.</title>
        <authorList>
            <person name="Prachumwat A."/>
            <person name="Sritunyalucksana K."/>
        </authorList>
    </citation>
    <scope>NUCLEOTIDE SEQUENCE [LARGE SCALE GENOMIC DNA]</scope>
    <source>
        <strain evidence="2">TH2012</strain>
    </source>
</reference>
<accession>A0ABM7DSD1</accession>
<sequence length="210" mass="23369">MIRWTNFATIAVCVFVSSCVSTKTMRASPNALGDMSAKSVVPIFRASPSPITLITAGNAIDFSQGKLGFQSERDVSSEAMVKEVVELLQQRVAIEINEVAALYRGDLELESLVAAYSQYADYGLDSYSMSKVITYYPFNWQSYKLTYTSLFRLIDLKNNTIVAQYHCTAESADEDAMRYETLTDPDSNQVSRLEVKLASQCAKEVVKAIF</sequence>
<dbReference type="Proteomes" id="UP000278437">
    <property type="component" value="Chromosome"/>
</dbReference>
<proteinExistence type="predicted"/>
<dbReference type="RefSeq" id="WP_126168772.1">
    <property type="nucleotide sequence ID" value="NZ_CP020373.1"/>
</dbReference>
<organism evidence="1 2">
    <name type="scientific">Shewanella khirikhana</name>
    <dbReference type="NCBI Taxonomy" id="1965282"/>
    <lineage>
        <taxon>Bacteria</taxon>
        <taxon>Pseudomonadati</taxon>
        <taxon>Pseudomonadota</taxon>
        <taxon>Gammaproteobacteria</taxon>
        <taxon>Alteromonadales</taxon>
        <taxon>Shewanellaceae</taxon>
        <taxon>Shewanella</taxon>
    </lineage>
</organism>